<feature type="domain" description="PPE" evidence="3">
    <location>
        <begin position="21"/>
        <end position="176"/>
    </location>
</feature>
<evidence type="ECO:0000259" key="4">
    <source>
        <dbReference type="Pfam" id="PF18878"/>
    </source>
</evidence>
<name>A0A7I7L9I0_9MYCO</name>
<dbReference type="GO" id="GO:0052572">
    <property type="term" value="P:response to host immune response"/>
    <property type="evidence" value="ECO:0007669"/>
    <property type="project" value="TreeGrafter"/>
</dbReference>
<dbReference type="AlphaFoldDB" id="A0A7I7L9I0"/>
<sequence length="417" mass="42384">MRRGSWDGPLRGEDSMTAIIWMASPPEVHSGLLSSGPGAGPMLASAAAWKSLSGEYASAAAELAGMVGAVPQVWWGPAEQSYAAANERYLAWLTQVSADYARQAALVDVVVAAYGAAVAAMPSLVELAANHTVHAVLSATNFFGVNTIPIAVNEMDYVRMWVQAAAVMGTYQMITQGELLAAPNIAPAPWILVPGGEAAAVVGPAASAAAATPPLAALIALILAAIETPSIATVLAALVAIVAFPVQAVVFFFSTLLGQFFSWIPVISLSYAQIIIGYFVGFLAAAPVLTSGAEIAVPVSVPLGVGRHLYDVQMANADLAEGERVAERSREVLVSAHHAIAPQPLSDSASTVASVDVPAVAASDQGAAPWGFVSTASKGIVAQPSGLTTLAGAEVGDGPAMPMLPATWGPALATVAG</sequence>
<dbReference type="Proteomes" id="UP000467164">
    <property type="component" value="Chromosome"/>
</dbReference>
<evidence type="ECO:0000313" key="6">
    <source>
        <dbReference type="Proteomes" id="UP000467164"/>
    </source>
</evidence>
<dbReference type="InterPro" id="IPR043641">
    <property type="entry name" value="PPE-PPW_C"/>
</dbReference>
<evidence type="ECO:0000256" key="1">
    <source>
        <dbReference type="ARBA" id="ARBA00010652"/>
    </source>
</evidence>
<protein>
    <recommendedName>
        <fullName evidence="7">PPE family protein</fullName>
    </recommendedName>
</protein>
<organism evidence="5 6">
    <name type="scientific">Mycobacterium shottsii</name>
    <dbReference type="NCBI Taxonomy" id="133549"/>
    <lineage>
        <taxon>Bacteria</taxon>
        <taxon>Bacillati</taxon>
        <taxon>Actinomycetota</taxon>
        <taxon>Actinomycetes</taxon>
        <taxon>Mycobacteriales</taxon>
        <taxon>Mycobacteriaceae</taxon>
        <taxon>Mycobacterium</taxon>
        <taxon>Mycobacterium ulcerans group</taxon>
    </lineage>
</organism>
<dbReference type="KEGG" id="msho:MSHO_20510"/>
<keyword evidence="2" id="KW-0472">Membrane</keyword>
<evidence type="ECO:0000313" key="5">
    <source>
        <dbReference type="EMBL" id="BBX56706.1"/>
    </source>
</evidence>
<feature type="transmembrane region" description="Helical" evidence="2">
    <location>
        <begin position="233"/>
        <end position="254"/>
    </location>
</feature>
<dbReference type="InterPro" id="IPR000030">
    <property type="entry name" value="PPE_dom"/>
</dbReference>
<comment type="similarity">
    <text evidence="1">Belongs to the mycobacterial PPE family.</text>
</comment>
<dbReference type="Pfam" id="PF18878">
    <property type="entry name" value="PPE-PPW"/>
    <property type="match status" value="1"/>
</dbReference>
<feature type="domain" description="PPE-PPW subfamily C-terminal" evidence="4">
    <location>
        <begin position="361"/>
        <end position="408"/>
    </location>
</feature>
<accession>A0A7I7L9I0</accession>
<keyword evidence="6" id="KW-1185">Reference proteome</keyword>
<evidence type="ECO:0000256" key="2">
    <source>
        <dbReference type="SAM" id="Phobius"/>
    </source>
</evidence>
<keyword evidence="2" id="KW-1133">Transmembrane helix</keyword>
<dbReference type="EMBL" id="AP022572">
    <property type="protein sequence ID" value="BBX56706.1"/>
    <property type="molecule type" value="Genomic_DNA"/>
</dbReference>
<dbReference type="PANTHER" id="PTHR46766:SF1">
    <property type="entry name" value="GLUTAMINE-RICH PROTEIN 2"/>
    <property type="match status" value="1"/>
</dbReference>
<dbReference type="Gene3D" id="1.20.1260.20">
    <property type="entry name" value="PPE superfamily"/>
    <property type="match status" value="1"/>
</dbReference>
<dbReference type="Pfam" id="PF00823">
    <property type="entry name" value="PPE"/>
    <property type="match status" value="1"/>
</dbReference>
<keyword evidence="2" id="KW-0812">Transmembrane</keyword>
<dbReference type="PANTHER" id="PTHR46766">
    <property type="entry name" value="GLUTAMINE-RICH PROTEIN 2"/>
    <property type="match status" value="1"/>
</dbReference>
<gene>
    <name evidence="5" type="ORF">MSHO_20510</name>
</gene>
<feature type="transmembrane region" description="Helical" evidence="2">
    <location>
        <begin position="260"/>
        <end position="285"/>
    </location>
</feature>
<proteinExistence type="inferred from homology"/>
<dbReference type="InterPro" id="IPR038332">
    <property type="entry name" value="PPE_sf"/>
</dbReference>
<dbReference type="SUPFAM" id="SSF140459">
    <property type="entry name" value="PE/PPE dimer-like"/>
    <property type="match status" value="1"/>
</dbReference>
<evidence type="ECO:0000259" key="3">
    <source>
        <dbReference type="Pfam" id="PF00823"/>
    </source>
</evidence>
<reference evidence="5 6" key="1">
    <citation type="journal article" date="2019" name="Emerg. Microbes Infect.">
        <title>Comprehensive subspecies identification of 175 nontuberculous mycobacteria species based on 7547 genomic profiles.</title>
        <authorList>
            <person name="Matsumoto Y."/>
            <person name="Kinjo T."/>
            <person name="Motooka D."/>
            <person name="Nabeya D."/>
            <person name="Jung N."/>
            <person name="Uechi K."/>
            <person name="Horii T."/>
            <person name="Iida T."/>
            <person name="Fujita J."/>
            <person name="Nakamura S."/>
        </authorList>
    </citation>
    <scope>NUCLEOTIDE SEQUENCE [LARGE SCALE GENOMIC DNA]</scope>
    <source>
        <strain evidence="5 6">JCM 12657</strain>
    </source>
</reference>
<evidence type="ECO:0008006" key="7">
    <source>
        <dbReference type="Google" id="ProtNLM"/>
    </source>
</evidence>